<gene>
    <name evidence="1" type="ORF">TBRA_LOCUS2659</name>
</gene>
<reference evidence="1 2" key="1">
    <citation type="submission" date="2020-02" db="EMBL/GenBank/DDBJ databases">
        <authorList>
            <person name="Ferguson B K."/>
        </authorList>
    </citation>
    <scope>NUCLEOTIDE SEQUENCE [LARGE SCALE GENOMIC DNA]</scope>
</reference>
<dbReference type="Proteomes" id="UP000479190">
    <property type="component" value="Unassembled WGS sequence"/>
</dbReference>
<evidence type="ECO:0000313" key="2">
    <source>
        <dbReference type="Proteomes" id="UP000479190"/>
    </source>
</evidence>
<dbReference type="EMBL" id="CADCXV010000513">
    <property type="protein sequence ID" value="CAB0030663.1"/>
    <property type="molecule type" value="Genomic_DNA"/>
</dbReference>
<evidence type="ECO:0000313" key="1">
    <source>
        <dbReference type="EMBL" id="CAB0030663.1"/>
    </source>
</evidence>
<sequence length="57" mass="6355">MFGIHKLLHFIENISNAAQVVVALGDDYISLRLCHRRSYAHRGGTRICTGSGHIVLH</sequence>
<name>A0A6H5I6P8_9HYME</name>
<accession>A0A6H5I6P8</accession>
<proteinExistence type="predicted"/>
<organism evidence="1 2">
    <name type="scientific">Trichogramma brassicae</name>
    <dbReference type="NCBI Taxonomy" id="86971"/>
    <lineage>
        <taxon>Eukaryota</taxon>
        <taxon>Metazoa</taxon>
        <taxon>Ecdysozoa</taxon>
        <taxon>Arthropoda</taxon>
        <taxon>Hexapoda</taxon>
        <taxon>Insecta</taxon>
        <taxon>Pterygota</taxon>
        <taxon>Neoptera</taxon>
        <taxon>Endopterygota</taxon>
        <taxon>Hymenoptera</taxon>
        <taxon>Apocrita</taxon>
        <taxon>Proctotrupomorpha</taxon>
        <taxon>Chalcidoidea</taxon>
        <taxon>Trichogrammatidae</taxon>
        <taxon>Trichogramma</taxon>
    </lineage>
</organism>
<keyword evidence="2" id="KW-1185">Reference proteome</keyword>
<protein>
    <submittedName>
        <fullName evidence="1">Uncharacterized protein</fullName>
    </submittedName>
</protein>
<dbReference type="AlphaFoldDB" id="A0A6H5I6P8"/>